<dbReference type="GO" id="GO:0003677">
    <property type="term" value="F:DNA binding"/>
    <property type="evidence" value="ECO:0007669"/>
    <property type="project" value="UniProtKB-UniRule"/>
</dbReference>
<dbReference type="PROSITE" id="PS50977">
    <property type="entry name" value="HTH_TETR_2"/>
    <property type="match status" value="1"/>
</dbReference>
<comment type="caution">
    <text evidence="5">The sequence shown here is derived from an EMBL/GenBank/DDBJ whole genome shotgun (WGS) entry which is preliminary data.</text>
</comment>
<feature type="region of interest" description="Disordered" evidence="3">
    <location>
        <begin position="211"/>
        <end position="251"/>
    </location>
</feature>
<proteinExistence type="predicted"/>
<dbReference type="InterPro" id="IPR001647">
    <property type="entry name" value="HTH_TetR"/>
</dbReference>
<evidence type="ECO:0000256" key="3">
    <source>
        <dbReference type="SAM" id="MobiDB-lite"/>
    </source>
</evidence>
<sequence length="251" mass="27542">MPRITASTMREHRAHIRATLIDTAEHIMRTDGPQALTAGAVTSAAGIARNSIYRYVDSVDDLRTLVLERHLPSWLNAVNEAVTCAHTPAEQIDAWCRSNLEQAALTGYGWLMNITKNTPLADRTRQAVTHAHRNTQDMLLAAWQHLTADETQAQIGAELTRSMVDAGFHLLDRGIPADQVIDATLNAVSRLHCSWQPNGQHTKTVNFALATPATDPHSTSSQFARQGPLAAAPVHSHKPKNPTDQAHEHQC</sequence>
<dbReference type="Proteomes" id="UP000254118">
    <property type="component" value="Unassembled WGS sequence"/>
</dbReference>
<reference evidence="5 6" key="1">
    <citation type="submission" date="2018-06" db="EMBL/GenBank/DDBJ databases">
        <authorList>
            <consortium name="Pathogen Informatics"/>
            <person name="Doyle S."/>
        </authorList>
    </citation>
    <scope>NUCLEOTIDE SEQUENCE [LARGE SCALE GENOMIC DNA]</scope>
    <source>
        <strain evidence="5 6">NCTC7915</strain>
    </source>
</reference>
<protein>
    <submittedName>
        <fullName evidence="5">Bacterial regulatory proteins, tetR family</fullName>
    </submittedName>
</protein>
<evidence type="ECO:0000256" key="2">
    <source>
        <dbReference type="PROSITE-ProRule" id="PRU00335"/>
    </source>
</evidence>
<dbReference type="InterPro" id="IPR009057">
    <property type="entry name" value="Homeodomain-like_sf"/>
</dbReference>
<keyword evidence="1 2" id="KW-0238">DNA-binding</keyword>
<evidence type="ECO:0000259" key="4">
    <source>
        <dbReference type="PROSITE" id="PS50977"/>
    </source>
</evidence>
<accession>A0AA46BN42</accession>
<dbReference type="Gene3D" id="1.10.357.10">
    <property type="entry name" value="Tetracycline Repressor, domain 2"/>
    <property type="match status" value="1"/>
</dbReference>
<dbReference type="AlphaFoldDB" id="A0AA46BN42"/>
<gene>
    <name evidence="5" type="ORF">NCTC7915_01124</name>
</gene>
<name>A0AA46BN42_9MICO</name>
<evidence type="ECO:0000313" key="5">
    <source>
        <dbReference type="EMBL" id="STD09046.1"/>
    </source>
</evidence>
<dbReference type="SUPFAM" id="SSF46689">
    <property type="entry name" value="Homeodomain-like"/>
    <property type="match status" value="1"/>
</dbReference>
<evidence type="ECO:0000256" key="1">
    <source>
        <dbReference type="ARBA" id="ARBA00023125"/>
    </source>
</evidence>
<feature type="DNA-binding region" description="H-T-H motif" evidence="2">
    <location>
        <begin position="37"/>
        <end position="56"/>
    </location>
</feature>
<dbReference type="EMBL" id="UFYA01000001">
    <property type="protein sequence ID" value="STD09046.1"/>
    <property type="molecule type" value="Genomic_DNA"/>
</dbReference>
<feature type="domain" description="HTH tetR-type" evidence="4">
    <location>
        <begin position="14"/>
        <end position="74"/>
    </location>
</feature>
<organism evidence="5 6">
    <name type="scientific">Dermatophilus congolensis</name>
    <dbReference type="NCBI Taxonomy" id="1863"/>
    <lineage>
        <taxon>Bacteria</taxon>
        <taxon>Bacillati</taxon>
        <taxon>Actinomycetota</taxon>
        <taxon>Actinomycetes</taxon>
        <taxon>Micrococcales</taxon>
        <taxon>Dermatophilaceae</taxon>
        <taxon>Dermatophilus</taxon>
    </lineage>
</organism>
<evidence type="ECO:0000313" key="6">
    <source>
        <dbReference type="Proteomes" id="UP000254118"/>
    </source>
</evidence>